<evidence type="ECO:0000256" key="2">
    <source>
        <dbReference type="ARBA" id="ARBA00022741"/>
    </source>
</evidence>
<dbReference type="InterPro" id="IPR050615">
    <property type="entry name" value="ATP-dep_DNA_Helicase"/>
</dbReference>
<evidence type="ECO:0000256" key="1">
    <source>
        <dbReference type="ARBA" id="ARBA00006637"/>
    </source>
</evidence>
<proteinExistence type="inferred from homology"/>
<evidence type="ECO:0000256" key="9">
    <source>
        <dbReference type="ARBA" id="ARBA00048988"/>
    </source>
</evidence>
<dbReference type="PRINTS" id="PR00851">
    <property type="entry name" value="XRODRMPGMNTB"/>
</dbReference>
<evidence type="ECO:0000256" key="5">
    <source>
        <dbReference type="ARBA" id="ARBA00022840"/>
    </source>
</evidence>
<dbReference type="OrthoDB" id="9802848at2"/>
<dbReference type="AlphaFoldDB" id="A0A3B0CSC6"/>
<feature type="domain" description="Helicase C-terminal" evidence="11">
    <location>
        <begin position="413"/>
        <end position="565"/>
    </location>
</feature>
<keyword evidence="6" id="KW-0413">Isomerase</keyword>
<dbReference type="GO" id="GO:0016787">
    <property type="term" value="F:hydrolase activity"/>
    <property type="evidence" value="ECO:0007669"/>
    <property type="project" value="UniProtKB-KW"/>
</dbReference>
<dbReference type="PROSITE" id="PS51192">
    <property type="entry name" value="HELICASE_ATP_BIND_1"/>
    <property type="match status" value="1"/>
</dbReference>
<dbReference type="Pfam" id="PF13625">
    <property type="entry name" value="Helicase_C_3"/>
    <property type="match status" value="1"/>
</dbReference>
<dbReference type="InterPro" id="IPR006935">
    <property type="entry name" value="Helicase/UvrB_N"/>
</dbReference>
<comment type="catalytic activity">
    <reaction evidence="7">
        <text>Couples ATP hydrolysis with the unwinding of duplex DNA by translocating in the 3'-5' direction.</text>
        <dbReference type="EC" id="5.6.2.4"/>
    </reaction>
</comment>
<dbReference type="InterPro" id="IPR027417">
    <property type="entry name" value="P-loop_NTPase"/>
</dbReference>
<keyword evidence="2" id="KW-0547">Nucleotide-binding</keyword>
<comment type="caution">
    <text evidence="12">The sequence shown here is derived from an EMBL/GenBank/DDBJ whole genome shotgun (WGS) entry which is preliminary data.</text>
</comment>
<accession>A0A3B0CSC6</accession>
<dbReference type="GO" id="GO:0003677">
    <property type="term" value="F:DNA binding"/>
    <property type="evidence" value="ECO:0007669"/>
    <property type="project" value="InterPro"/>
</dbReference>
<keyword evidence="13" id="KW-1185">Reference proteome</keyword>
<protein>
    <recommendedName>
        <fullName evidence="8">DNA 3'-5' helicase</fullName>
        <ecNumber evidence="8">5.6.2.4</ecNumber>
    </recommendedName>
</protein>
<dbReference type="InterPro" id="IPR032438">
    <property type="entry name" value="ERCC3_RAD25_C"/>
</dbReference>
<evidence type="ECO:0000256" key="8">
    <source>
        <dbReference type="ARBA" id="ARBA00034808"/>
    </source>
</evidence>
<dbReference type="GO" id="GO:0043138">
    <property type="term" value="F:3'-5' DNA helicase activity"/>
    <property type="evidence" value="ECO:0007669"/>
    <property type="project" value="UniProtKB-EC"/>
</dbReference>
<dbReference type="Pfam" id="PF04851">
    <property type="entry name" value="ResIII"/>
    <property type="match status" value="1"/>
</dbReference>
<evidence type="ECO:0000313" key="12">
    <source>
        <dbReference type="EMBL" id="RKN86658.1"/>
    </source>
</evidence>
<dbReference type="GO" id="GO:0005524">
    <property type="term" value="F:ATP binding"/>
    <property type="evidence" value="ECO:0007669"/>
    <property type="project" value="UniProtKB-KW"/>
</dbReference>
<dbReference type="SMART" id="SM00487">
    <property type="entry name" value="DEXDc"/>
    <property type="match status" value="1"/>
</dbReference>
<dbReference type="Pfam" id="PF16203">
    <property type="entry name" value="ERCC3_RAD25_C"/>
    <property type="match status" value="1"/>
</dbReference>
<evidence type="ECO:0000259" key="10">
    <source>
        <dbReference type="PROSITE" id="PS51192"/>
    </source>
</evidence>
<comment type="catalytic activity">
    <reaction evidence="9">
        <text>ATP + H2O = ADP + phosphate + H(+)</text>
        <dbReference type="Rhea" id="RHEA:13065"/>
        <dbReference type="ChEBI" id="CHEBI:15377"/>
        <dbReference type="ChEBI" id="CHEBI:15378"/>
        <dbReference type="ChEBI" id="CHEBI:30616"/>
        <dbReference type="ChEBI" id="CHEBI:43474"/>
        <dbReference type="ChEBI" id="CHEBI:456216"/>
        <dbReference type="EC" id="5.6.2.4"/>
    </reaction>
</comment>
<dbReference type="PROSITE" id="PS51194">
    <property type="entry name" value="HELICASE_CTER"/>
    <property type="match status" value="1"/>
</dbReference>
<dbReference type="InterPro" id="IPR001650">
    <property type="entry name" value="Helicase_C-like"/>
</dbReference>
<dbReference type="SUPFAM" id="SSF52540">
    <property type="entry name" value="P-loop containing nucleoside triphosphate hydrolases"/>
    <property type="match status" value="2"/>
</dbReference>
<evidence type="ECO:0000256" key="7">
    <source>
        <dbReference type="ARBA" id="ARBA00034617"/>
    </source>
</evidence>
<dbReference type="EMBL" id="RBAH01000001">
    <property type="protein sequence ID" value="RKN86658.1"/>
    <property type="molecule type" value="Genomic_DNA"/>
</dbReference>
<evidence type="ECO:0000259" key="11">
    <source>
        <dbReference type="PROSITE" id="PS51194"/>
    </source>
</evidence>
<sequence length="566" mass="63548">MRYDPERPLIVQSDSVLLLEAGHPESEEAGGRISRFAELVKTPGQLHTYRMTPLSLWNAASSGTTAEQILDILSEYAKFDVPLQVKQSIAHYVGRYGLIKLKAAGGRLLLVSAEPGLLDKLAGYKSLQCYFAGEPRPDGIEVLPAYRGMLKQDLIRLGFPVQDLAGYHHGELLPIALRERLDTGEMFRLRDYQQAAADAFYNGESDHGGSGVVVLPCGAGKTVVGITALARLQCAALILTTNVASVRQWKRELLSKTDLDAAMVGEYCGDRKEVRPVTIATYQILTHRHRKEDGFSHMSLLGMRDWGLIIYDEVHLLPAPVFRATADIQATRRLGLTATLVREDGREEDVFSLVGPKLYEAGWKELEHKGWVASVLCTEVRVPLSDQARHQYALAEARHKHRIAGENPDKLAVLLELLDRHEQEPTLIIGQYLDQLRLIAETVSIPMISGEMPHEERDDLYKKFNEGEIRTLVVSKVANFAIDLPDAKVAIQVSGSFGSRQEEAQRLGRILRPKRDDNKAYFYSLVSDDTREQDFSIHRQMFLVEQGYRYDIRPAVMEKGQREVPR</sequence>
<dbReference type="InterPro" id="IPR014001">
    <property type="entry name" value="Helicase_ATP-bd"/>
</dbReference>
<dbReference type="PANTHER" id="PTHR11274">
    <property type="entry name" value="RAD25/XP-B DNA REPAIR HELICASE"/>
    <property type="match status" value="1"/>
</dbReference>
<dbReference type="Proteomes" id="UP000282311">
    <property type="component" value="Unassembled WGS sequence"/>
</dbReference>
<keyword evidence="4 12" id="KW-0347">Helicase</keyword>
<feature type="domain" description="Helicase ATP-binding" evidence="10">
    <location>
        <begin position="202"/>
        <end position="358"/>
    </location>
</feature>
<organism evidence="12 13">
    <name type="scientific">Paenibacillus ginsengarvi</name>
    <dbReference type="NCBI Taxonomy" id="400777"/>
    <lineage>
        <taxon>Bacteria</taxon>
        <taxon>Bacillati</taxon>
        <taxon>Bacillota</taxon>
        <taxon>Bacilli</taxon>
        <taxon>Bacillales</taxon>
        <taxon>Paenibacillaceae</taxon>
        <taxon>Paenibacillus</taxon>
    </lineage>
</organism>
<reference evidence="12 13" key="1">
    <citation type="journal article" date="2007" name="Int. J. Syst. Evol. Microbiol.">
        <title>Paenibacillus ginsengarvi sp. nov., isolated from soil from ginseng cultivation.</title>
        <authorList>
            <person name="Yoon M.H."/>
            <person name="Ten L.N."/>
            <person name="Im W.T."/>
        </authorList>
    </citation>
    <scope>NUCLEOTIDE SEQUENCE [LARGE SCALE GENOMIC DNA]</scope>
    <source>
        <strain evidence="12 13">KCTC 13059</strain>
    </source>
</reference>
<dbReference type="Gene3D" id="3.40.50.300">
    <property type="entry name" value="P-loop containing nucleotide triphosphate hydrolases"/>
    <property type="match status" value="2"/>
</dbReference>
<keyword evidence="5" id="KW-0067">ATP-binding</keyword>
<name>A0A3B0CSC6_9BACL</name>
<dbReference type="EC" id="5.6.2.4" evidence="8"/>
<gene>
    <name evidence="12" type="ORF">D7M11_01460</name>
</gene>
<evidence type="ECO:0000313" key="13">
    <source>
        <dbReference type="Proteomes" id="UP000282311"/>
    </source>
</evidence>
<dbReference type="RefSeq" id="WP_120745364.1">
    <property type="nucleotide sequence ID" value="NZ_RBAH01000001.1"/>
</dbReference>
<dbReference type="InterPro" id="IPR032830">
    <property type="entry name" value="XPB/Ssl2_N"/>
</dbReference>
<evidence type="ECO:0000256" key="6">
    <source>
        <dbReference type="ARBA" id="ARBA00023235"/>
    </source>
</evidence>
<evidence type="ECO:0000256" key="4">
    <source>
        <dbReference type="ARBA" id="ARBA00022806"/>
    </source>
</evidence>
<comment type="similarity">
    <text evidence="1">Belongs to the helicase family. RAD25/XPB subfamily.</text>
</comment>
<dbReference type="NCBIfam" id="NF045503">
    <property type="entry name" value="repair_heli_XPB"/>
    <property type="match status" value="1"/>
</dbReference>
<dbReference type="CDD" id="cd18789">
    <property type="entry name" value="SF2_C_XPB"/>
    <property type="match status" value="1"/>
</dbReference>
<dbReference type="SMART" id="SM00490">
    <property type="entry name" value="HELICc"/>
    <property type="match status" value="1"/>
</dbReference>
<dbReference type="PANTHER" id="PTHR11274:SF0">
    <property type="entry name" value="GENERAL TRANSCRIPTION AND DNA REPAIR FACTOR IIH HELICASE SUBUNIT XPB"/>
    <property type="match status" value="1"/>
</dbReference>
<dbReference type="CDD" id="cd18029">
    <property type="entry name" value="DEXHc_XPB"/>
    <property type="match status" value="1"/>
</dbReference>
<evidence type="ECO:0000256" key="3">
    <source>
        <dbReference type="ARBA" id="ARBA00022801"/>
    </source>
</evidence>
<keyword evidence="3" id="KW-0378">Hydrolase</keyword>